<dbReference type="Pfam" id="PF00067">
    <property type="entry name" value="p450"/>
    <property type="match status" value="2"/>
</dbReference>
<dbReference type="InterPro" id="IPR001128">
    <property type="entry name" value="Cyt_P450"/>
</dbReference>
<evidence type="ECO:0000256" key="9">
    <source>
        <dbReference type="ARBA" id="ARBA00023004"/>
    </source>
</evidence>
<dbReference type="EMBL" id="JACGCM010001155">
    <property type="protein sequence ID" value="KAF6160742.1"/>
    <property type="molecule type" value="Genomic_DNA"/>
</dbReference>
<proteinExistence type="inferred from homology"/>
<keyword evidence="7" id="KW-1133">Transmembrane helix</keyword>
<comment type="subcellular location">
    <subcellularLocation>
        <location evidence="2">Membrane</location>
        <topology evidence="2">Single-pass membrane protein</topology>
    </subcellularLocation>
</comment>
<keyword evidence="10" id="KW-0472">Membrane</keyword>
<comment type="similarity">
    <text evidence="3">Belongs to the cytochrome P450 family.</text>
</comment>
<dbReference type="PANTHER" id="PTHR47944">
    <property type="entry name" value="CYTOCHROME P450 98A9"/>
    <property type="match status" value="1"/>
</dbReference>
<evidence type="ECO:0000313" key="12">
    <source>
        <dbReference type="Proteomes" id="UP000541444"/>
    </source>
</evidence>
<evidence type="ECO:0000256" key="10">
    <source>
        <dbReference type="ARBA" id="ARBA00023136"/>
    </source>
</evidence>
<comment type="caution">
    <text evidence="11">The sequence shown here is derived from an EMBL/GenBank/DDBJ whole genome shotgun (WGS) entry which is preliminary data.</text>
</comment>
<keyword evidence="9" id="KW-0408">Iron</keyword>
<dbReference type="PANTHER" id="PTHR47944:SF4">
    <property type="entry name" value="OS09G0441700 PROTEIN"/>
    <property type="match status" value="1"/>
</dbReference>
<dbReference type="GO" id="GO:0044550">
    <property type="term" value="P:secondary metabolite biosynthetic process"/>
    <property type="evidence" value="ECO:0007669"/>
    <property type="project" value="UniProtKB-ARBA"/>
</dbReference>
<dbReference type="InterPro" id="IPR002401">
    <property type="entry name" value="Cyt_P450_E_grp-I"/>
</dbReference>
<keyword evidence="5" id="KW-0812">Transmembrane</keyword>
<keyword evidence="8" id="KW-0560">Oxidoreductase</keyword>
<dbReference type="PRINTS" id="PR00463">
    <property type="entry name" value="EP450I"/>
</dbReference>
<dbReference type="GO" id="GO:0020037">
    <property type="term" value="F:heme binding"/>
    <property type="evidence" value="ECO:0007669"/>
    <property type="project" value="InterPro"/>
</dbReference>
<accession>A0A7J7N164</accession>
<dbReference type="OrthoDB" id="2789670at2759"/>
<dbReference type="GO" id="GO:0016705">
    <property type="term" value="F:oxidoreductase activity, acting on paired donors, with incorporation or reduction of molecular oxygen"/>
    <property type="evidence" value="ECO:0007669"/>
    <property type="project" value="InterPro"/>
</dbReference>
<evidence type="ECO:0000256" key="3">
    <source>
        <dbReference type="ARBA" id="ARBA00010617"/>
    </source>
</evidence>
<protein>
    <recommendedName>
        <fullName evidence="13">Cytochrome P450</fullName>
    </recommendedName>
</protein>
<evidence type="ECO:0000256" key="1">
    <source>
        <dbReference type="ARBA" id="ARBA00001971"/>
    </source>
</evidence>
<evidence type="ECO:0000256" key="4">
    <source>
        <dbReference type="ARBA" id="ARBA00022617"/>
    </source>
</evidence>
<evidence type="ECO:0000256" key="2">
    <source>
        <dbReference type="ARBA" id="ARBA00004167"/>
    </source>
</evidence>
<sequence>MHHLVLKVGPYSVTFYISDRLHEDFFHLAKTHGPLFSLCLGQKPAIVISSPEVAREYLTSSKFSSRAITEVARYLAFDASTVVFGPYGARWRLLRKIMNTEVFSARAIELLQPGRAQKIGGKEELRRYKEQPVRFLDFLLDNKSDKEEDVLKQLSKFDIKGLLAISLAFTLEVLAELDDVVGKNKFVEETDIPKLIYFQAVIKEVFRLHPGVPLNIPRSSDEPCDIYGYHVPKNTIVFVNIWGITRDPKIWTDPYVFKPERFIGNDMDVKGQNFEILPFGAGRRSYVGMP</sequence>
<dbReference type="GO" id="GO:0016020">
    <property type="term" value="C:membrane"/>
    <property type="evidence" value="ECO:0007669"/>
    <property type="project" value="UniProtKB-SubCell"/>
</dbReference>
<keyword evidence="4" id="KW-0349">Heme</keyword>
<evidence type="ECO:0000256" key="5">
    <source>
        <dbReference type="ARBA" id="ARBA00022692"/>
    </source>
</evidence>
<dbReference type="GO" id="GO:0004497">
    <property type="term" value="F:monooxygenase activity"/>
    <property type="evidence" value="ECO:0007669"/>
    <property type="project" value="InterPro"/>
</dbReference>
<gene>
    <name evidence="11" type="ORF">GIB67_035943</name>
</gene>
<dbReference type="SUPFAM" id="SSF48264">
    <property type="entry name" value="Cytochrome P450"/>
    <property type="match status" value="1"/>
</dbReference>
<keyword evidence="12" id="KW-1185">Reference proteome</keyword>
<comment type="cofactor">
    <cofactor evidence="1">
        <name>heme</name>
        <dbReference type="ChEBI" id="CHEBI:30413"/>
    </cofactor>
</comment>
<dbReference type="GO" id="GO:0005506">
    <property type="term" value="F:iron ion binding"/>
    <property type="evidence" value="ECO:0007669"/>
    <property type="project" value="InterPro"/>
</dbReference>
<organism evidence="11 12">
    <name type="scientific">Kingdonia uniflora</name>
    <dbReference type="NCBI Taxonomy" id="39325"/>
    <lineage>
        <taxon>Eukaryota</taxon>
        <taxon>Viridiplantae</taxon>
        <taxon>Streptophyta</taxon>
        <taxon>Embryophyta</taxon>
        <taxon>Tracheophyta</taxon>
        <taxon>Spermatophyta</taxon>
        <taxon>Magnoliopsida</taxon>
        <taxon>Ranunculales</taxon>
        <taxon>Circaeasteraceae</taxon>
        <taxon>Kingdonia</taxon>
    </lineage>
</organism>
<dbReference type="Gene3D" id="1.10.630.10">
    <property type="entry name" value="Cytochrome P450"/>
    <property type="match status" value="2"/>
</dbReference>
<evidence type="ECO:0000256" key="7">
    <source>
        <dbReference type="ARBA" id="ARBA00022989"/>
    </source>
</evidence>
<evidence type="ECO:0000313" key="11">
    <source>
        <dbReference type="EMBL" id="KAF6160742.1"/>
    </source>
</evidence>
<dbReference type="InterPro" id="IPR036396">
    <property type="entry name" value="Cyt_P450_sf"/>
</dbReference>
<dbReference type="AlphaFoldDB" id="A0A7J7N164"/>
<evidence type="ECO:0008006" key="13">
    <source>
        <dbReference type="Google" id="ProtNLM"/>
    </source>
</evidence>
<evidence type="ECO:0000256" key="6">
    <source>
        <dbReference type="ARBA" id="ARBA00022723"/>
    </source>
</evidence>
<reference evidence="11 12" key="1">
    <citation type="journal article" date="2020" name="IScience">
        <title>Genome Sequencing of the Endangered Kingdonia uniflora (Circaeasteraceae, Ranunculales) Reveals Potential Mechanisms of Evolutionary Specialization.</title>
        <authorList>
            <person name="Sun Y."/>
            <person name="Deng T."/>
            <person name="Zhang A."/>
            <person name="Moore M.J."/>
            <person name="Landis J.B."/>
            <person name="Lin N."/>
            <person name="Zhang H."/>
            <person name="Zhang X."/>
            <person name="Huang J."/>
            <person name="Zhang X."/>
            <person name="Sun H."/>
            <person name="Wang H."/>
        </authorList>
    </citation>
    <scope>NUCLEOTIDE SEQUENCE [LARGE SCALE GENOMIC DNA]</scope>
    <source>
        <strain evidence="11">TB1705</strain>
        <tissue evidence="11">Leaf</tissue>
    </source>
</reference>
<evidence type="ECO:0000256" key="8">
    <source>
        <dbReference type="ARBA" id="ARBA00023002"/>
    </source>
</evidence>
<name>A0A7J7N164_9MAGN</name>
<keyword evidence="6" id="KW-0479">Metal-binding</keyword>
<dbReference type="Proteomes" id="UP000541444">
    <property type="component" value="Unassembled WGS sequence"/>
</dbReference>